<gene>
    <name evidence="1" type="ORF">ALC53_05274</name>
</gene>
<keyword evidence="2" id="KW-1185">Reference proteome</keyword>
<evidence type="ECO:0000313" key="1">
    <source>
        <dbReference type="EMBL" id="KYM84488.1"/>
    </source>
</evidence>
<reference evidence="1 2" key="1">
    <citation type="submission" date="2015-09" db="EMBL/GenBank/DDBJ databases">
        <title>Atta colombica WGS genome.</title>
        <authorList>
            <person name="Nygaard S."/>
            <person name="Hu H."/>
            <person name="Boomsma J."/>
            <person name="Zhang G."/>
        </authorList>
    </citation>
    <scope>NUCLEOTIDE SEQUENCE [LARGE SCALE GENOMIC DNA]</scope>
    <source>
        <strain evidence="1">Treedump-2</strain>
        <tissue evidence="1">Whole body</tissue>
    </source>
</reference>
<organism evidence="1 2">
    <name type="scientific">Atta colombica</name>
    <dbReference type="NCBI Taxonomy" id="520822"/>
    <lineage>
        <taxon>Eukaryota</taxon>
        <taxon>Metazoa</taxon>
        <taxon>Ecdysozoa</taxon>
        <taxon>Arthropoda</taxon>
        <taxon>Hexapoda</taxon>
        <taxon>Insecta</taxon>
        <taxon>Pterygota</taxon>
        <taxon>Neoptera</taxon>
        <taxon>Endopterygota</taxon>
        <taxon>Hymenoptera</taxon>
        <taxon>Apocrita</taxon>
        <taxon>Aculeata</taxon>
        <taxon>Formicoidea</taxon>
        <taxon>Formicidae</taxon>
        <taxon>Myrmicinae</taxon>
        <taxon>Atta</taxon>
    </lineage>
</organism>
<evidence type="ECO:0000313" key="2">
    <source>
        <dbReference type="Proteomes" id="UP000078540"/>
    </source>
</evidence>
<sequence length="73" mass="7904">MAAGCILSCEEDALFVCSSFYCGACAAGMSCYVIETKENRGENGLNASLRVSFGLLPRVDVGRTIRRDFNSEQ</sequence>
<proteinExistence type="predicted"/>
<protein>
    <submittedName>
        <fullName evidence="1">Uncharacterized protein</fullName>
    </submittedName>
</protein>
<name>A0A195BI10_9HYME</name>
<dbReference type="EMBL" id="KQ976464">
    <property type="protein sequence ID" value="KYM84488.1"/>
    <property type="molecule type" value="Genomic_DNA"/>
</dbReference>
<accession>A0A195BI10</accession>
<dbReference type="AlphaFoldDB" id="A0A195BI10"/>
<dbReference type="Proteomes" id="UP000078540">
    <property type="component" value="Unassembled WGS sequence"/>
</dbReference>